<evidence type="ECO:0000313" key="2">
    <source>
        <dbReference type="RefSeq" id="XP_073791874.1"/>
    </source>
</evidence>
<proteinExistence type="predicted"/>
<evidence type="ECO:0000313" key="1">
    <source>
        <dbReference type="Proteomes" id="UP000000437"/>
    </source>
</evidence>
<dbReference type="RefSeq" id="XP_073791874.1">
    <property type="nucleotide sequence ID" value="XM_073935773.1"/>
</dbReference>
<dbReference type="Proteomes" id="UP000000437">
    <property type="component" value="Chromosome 21"/>
</dbReference>
<organism evidence="1 2">
    <name type="scientific">Danio rerio</name>
    <name type="common">Zebrafish</name>
    <name type="synonym">Brachydanio rerio</name>
    <dbReference type="NCBI Taxonomy" id="7955"/>
    <lineage>
        <taxon>Eukaryota</taxon>
        <taxon>Metazoa</taxon>
        <taxon>Chordata</taxon>
        <taxon>Craniata</taxon>
        <taxon>Vertebrata</taxon>
        <taxon>Euteleostomi</taxon>
        <taxon>Actinopterygii</taxon>
        <taxon>Neopterygii</taxon>
        <taxon>Teleostei</taxon>
        <taxon>Ostariophysi</taxon>
        <taxon>Cypriniformes</taxon>
        <taxon>Danionidae</taxon>
        <taxon>Danioninae</taxon>
        <taxon>Danio</taxon>
    </lineage>
</organism>
<sequence>MLLLARKCWSEHGVGSPYLPLHPTQQQVALSEKTLGLEVQICARRSERAVGSPGMQLHLLVSGHGFDHFDNGFESSFGVMTENNETMDELYEDDDYYYYHQGYDEDYSGNYSTTVSLNMPSPKHPETDSSEGSFECTEQPDEQPDPIVYPVPTQNFDPVIKESSGSSPEWLDEQESSGSTIKVKTSSHKISPISGVLMYFPPPQPKRSLCTRKIRIKTTLILEPTHTSVDAVEFLKGTLVTRFMPSFYIIIILLSLPLNALALVTFTCRIREKKPAVIYMSHLACVDLLFALLLPLKIHYQLNASDWLFGEAACRVLTAAYYCYMYCSILLMMCMSVDRLLGVALPIASLTWRNARKASFICALVWLLALAGTVPILLMRQTVKIEDVGITCHDMMKANDKASSYYAYLFSILSCLYFFLPLVITLVSYSTIIYVLSVKSDRISSSFSNKRRAVIMTISVLTEFVVCFAPTHGILLYHCIRLARRGETGEGNSSYAAYMLAVCLGSASVFLDPLLYYYGSSHYRQLIKSVFWCKKAKKRSHRLP</sequence>
<gene>
    <name evidence="2" type="primary">LOC100149161</name>
</gene>
<reference evidence="2" key="1">
    <citation type="submission" date="2025-08" db="UniProtKB">
        <authorList>
            <consortium name="RefSeq"/>
        </authorList>
    </citation>
    <scope>IDENTIFICATION</scope>
    <source>
        <strain evidence="2">Tuebingen</strain>
        <tissue evidence="2">Fibroblasts and whole tissue</tissue>
    </source>
</reference>
<protein>
    <submittedName>
        <fullName evidence="2">Proteinase-activated receptor 1-like isoform X2</fullName>
    </submittedName>
</protein>
<keyword evidence="1" id="KW-1185">Reference proteome</keyword>
<name>A0AC58ICB9_DANRE</name>
<accession>A0AC58ICB9</accession>